<dbReference type="GO" id="GO:0031931">
    <property type="term" value="C:TORC1 complex"/>
    <property type="evidence" value="ECO:0007669"/>
    <property type="project" value="InterPro"/>
</dbReference>
<dbReference type="GO" id="GO:0031929">
    <property type="term" value="P:TOR signaling"/>
    <property type="evidence" value="ECO:0007669"/>
    <property type="project" value="InterPro"/>
</dbReference>
<feature type="region of interest" description="Disordered" evidence="1">
    <location>
        <begin position="833"/>
        <end position="852"/>
    </location>
</feature>
<feature type="compositionally biased region" description="Polar residues" evidence="1">
    <location>
        <begin position="215"/>
        <end position="231"/>
    </location>
</feature>
<organism evidence="2 3">
    <name type="scientific">Hanseniaspora guilliermondii</name>
    <dbReference type="NCBI Taxonomy" id="56406"/>
    <lineage>
        <taxon>Eukaryota</taxon>
        <taxon>Fungi</taxon>
        <taxon>Dikarya</taxon>
        <taxon>Ascomycota</taxon>
        <taxon>Saccharomycotina</taxon>
        <taxon>Saccharomycetes</taxon>
        <taxon>Saccharomycodales</taxon>
        <taxon>Saccharomycodaceae</taxon>
        <taxon>Hanseniaspora</taxon>
    </lineage>
</organism>
<dbReference type="AlphaFoldDB" id="A0A1L0CNU7"/>
<evidence type="ECO:0000313" key="3">
    <source>
        <dbReference type="Proteomes" id="UP000183365"/>
    </source>
</evidence>
<feature type="region of interest" description="Disordered" evidence="1">
    <location>
        <begin position="557"/>
        <end position="605"/>
    </location>
</feature>
<feature type="region of interest" description="Disordered" evidence="1">
    <location>
        <begin position="462"/>
        <end position="483"/>
    </location>
</feature>
<dbReference type="VEuPathDB" id="FungiDB:HGUI_02345"/>
<feature type="compositionally biased region" description="Polar residues" evidence="1">
    <location>
        <begin position="68"/>
        <end position="88"/>
    </location>
</feature>
<dbReference type="EMBL" id="FQNF01000040">
    <property type="protein sequence ID" value="SGZ40145.1"/>
    <property type="molecule type" value="Genomic_DNA"/>
</dbReference>
<evidence type="ECO:0000313" key="2">
    <source>
        <dbReference type="EMBL" id="SGZ40145.1"/>
    </source>
</evidence>
<dbReference type="Proteomes" id="UP000183365">
    <property type="component" value="Unassembled WGS sequence"/>
</dbReference>
<reference evidence="3" key="1">
    <citation type="submission" date="2016-11" db="EMBL/GenBank/DDBJ databases">
        <authorList>
            <person name="Guldener U."/>
        </authorList>
    </citation>
    <scope>NUCLEOTIDE SEQUENCE [LARGE SCALE GENOMIC DNA]</scope>
</reference>
<sequence>MSLGTTESGSYNENSGDQTIKKINSASTNKRPLKQFSVKNSTNSVTSFKTNFGKHNTKHNSLHELNDYCTSNSHSPKSISSATSFNKSRSSEDICRRKRNNSKSMFNHKLNSRQLSKSLSRNSTQSKKSKQSMNNADDIKLNPAIPPKDMNELGKSNMSTNLNKTFHLQSDSDYEDLDENAQFEEIEQNTHSTSSQEDDINERVTNVASPLENHPASSHSMKVSQLGGSDGTSESIEYKNLLNSNSKLLAIDKDSLYQDKSKLSYLVPSSFRTNSRVSADRISTNAILKAGSQNYADLISSGMMEDALDDNNDNVNTLEDMKNGSFDNDKNRKFNINKSEIANDNNNSSEIDNNSNMISHEDDQIIKPHMMFEQENYNISLEPQFKQEPSHQNLENAEDKKEIKYTNVSSNLKQDGGNNMEYSSFSSSFMHDKDTDHKFNYINRDFINSSTSTEIKKYFSTNEKSTTTENASDSSDLSRVSNQNTTIKDELVYDNEEESLNIKARSANNSNNTIYASNEQNRLNKLKQASRDQKLNDTIMLKAKNPSMTNLYTNLVNNRSPLTTPERPTFKNNLFSGRNMNNLETSNARPNSTGSIKRNSNSNNFNSNSVAANSLLKIATMANSNGSPVATQKNNETDFNDFNSFLKSDTFKEDKDSRTQQRLWLQRENSILDLSTDQSRSKFDSIFQPFSVDAKRDFENIAKEYNSIKRFGNPLVENLKKIQSLLEINTDNKTASESKLSMSDRTTKTGSNKTSFTNLNINNTQSVKSYNNSVGKDGKQLNNKNMDEDSYERILANIWDTEAKKMINFNQNIFQENSGSLHQSSSFLMRHNSSNGYFRNSPRTLNSANSHR</sequence>
<name>A0A1L0CNU7_9ASCO</name>
<dbReference type="InterPro" id="IPR018857">
    <property type="entry name" value="TORC1_cplx_su_TCO89"/>
</dbReference>
<feature type="compositionally biased region" description="Polar residues" evidence="1">
    <location>
        <begin position="37"/>
        <end position="54"/>
    </location>
</feature>
<keyword evidence="3" id="KW-1185">Reference proteome</keyword>
<feature type="compositionally biased region" description="Polar residues" evidence="1">
    <location>
        <begin position="112"/>
        <end position="135"/>
    </location>
</feature>
<dbReference type="OrthoDB" id="5430106at2759"/>
<gene>
    <name evidence="2" type="ORF">HGUI_02345</name>
</gene>
<feature type="region of interest" description="Disordered" evidence="1">
    <location>
        <begin position="210"/>
        <end position="231"/>
    </location>
</feature>
<feature type="region of interest" description="Disordered" evidence="1">
    <location>
        <begin position="734"/>
        <end position="758"/>
    </location>
</feature>
<accession>A0A1L0CNU7</accession>
<feature type="compositionally biased region" description="Polar residues" evidence="1">
    <location>
        <begin position="1"/>
        <end position="30"/>
    </location>
</feature>
<dbReference type="Pfam" id="PF10452">
    <property type="entry name" value="TCO89"/>
    <property type="match status" value="1"/>
</dbReference>
<evidence type="ECO:0000256" key="1">
    <source>
        <dbReference type="SAM" id="MobiDB-lite"/>
    </source>
</evidence>
<proteinExistence type="predicted"/>
<protein>
    <submittedName>
        <fullName evidence="2">Uncharacterized protein</fullName>
    </submittedName>
</protein>
<feature type="region of interest" description="Disordered" evidence="1">
    <location>
        <begin position="1"/>
        <end position="156"/>
    </location>
</feature>
<feature type="compositionally biased region" description="Polar residues" evidence="1">
    <location>
        <begin position="570"/>
        <end position="598"/>
    </location>
</feature>